<reference evidence="2" key="1">
    <citation type="journal article" date="2014" name="Int. J. Syst. Evol. Microbiol.">
        <title>Complete genome sequence of Corynebacterium casei LMG S-19264T (=DSM 44701T), isolated from a smear-ripened cheese.</title>
        <authorList>
            <consortium name="US DOE Joint Genome Institute (JGI-PGF)"/>
            <person name="Walter F."/>
            <person name="Albersmeier A."/>
            <person name="Kalinowski J."/>
            <person name="Ruckert C."/>
        </authorList>
    </citation>
    <scope>NUCLEOTIDE SEQUENCE</scope>
    <source>
        <strain evidence="2">JCM 4234</strain>
    </source>
</reference>
<keyword evidence="3" id="KW-1185">Reference proteome</keyword>
<organism evidence="2 3">
    <name type="scientific">Streptomyces griseoviridis</name>
    <dbReference type="NCBI Taxonomy" id="45398"/>
    <lineage>
        <taxon>Bacteria</taxon>
        <taxon>Bacillati</taxon>
        <taxon>Actinomycetota</taxon>
        <taxon>Actinomycetes</taxon>
        <taxon>Kitasatosporales</taxon>
        <taxon>Streptomycetaceae</taxon>
        <taxon>Streptomyces</taxon>
    </lineage>
</organism>
<accession>A0A918GT78</accession>
<evidence type="ECO:0000313" key="3">
    <source>
        <dbReference type="Proteomes" id="UP000653493"/>
    </source>
</evidence>
<feature type="region of interest" description="Disordered" evidence="1">
    <location>
        <begin position="122"/>
        <end position="148"/>
    </location>
</feature>
<dbReference type="EMBL" id="BMSL01000021">
    <property type="protein sequence ID" value="GGS57062.1"/>
    <property type="molecule type" value="Genomic_DNA"/>
</dbReference>
<protein>
    <submittedName>
        <fullName evidence="2">Uncharacterized protein</fullName>
    </submittedName>
</protein>
<evidence type="ECO:0000256" key="1">
    <source>
        <dbReference type="SAM" id="MobiDB-lite"/>
    </source>
</evidence>
<name>A0A918GT78_STRGD</name>
<sequence>MALGFASTMSGPVISALVRTSETTVPPLVVFAVVQVAFRCCLFAPHGTAGVNQVSYPTPSRWAVAAAGATLDLDRIGPPQGAAGADPLWEHTAPAWTMDPAAVLVLGVLCGLPVSRVLRRHEPEVTRKRPPAPGQPRRAAPSYGVPPFGVAACRK</sequence>
<reference evidence="2" key="2">
    <citation type="submission" date="2020-09" db="EMBL/GenBank/DDBJ databases">
        <authorList>
            <person name="Sun Q."/>
            <person name="Ohkuma M."/>
        </authorList>
    </citation>
    <scope>NUCLEOTIDE SEQUENCE</scope>
    <source>
        <strain evidence="2">JCM 4234</strain>
    </source>
</reference>
<dbReference type="Proteomes" id="UP000653493">
    <property type="component" value="Unassembled WGS sequence"/>
</dbReference>
<gene>
    <name evidence="2" type="ORF">GCM10010238_52910</name>
</gene>
<comment type="caution">
    <text evidence="2">The sequence shown here is derived from an EMBL/GenBank/DDBJ whole genome shotgun (WGS) entry which is preliminary data.</text>
</comment>
<proteinExistence type="predicted"/>
<dbReference type="AlphaFoldDB" id="A0A918GT78"/>
<evidence type="ECO:0000313" key="2">
    <source>
        <dbReference type="EMBL" id="GGS57062.1"/>
    </source>
</evidence>